<dbReference type="GO" id="GO:0004386">
    <property type="term" value="F:helicase activity"/>
    <property type="evidence" value="ECO:0007669"/>
    <property type="project" value="UniProtKB-KW"/>
</dbReference>
<keyword evidence="3 7" id="KW-0347">Helicase</keyword>
<dbReference type="PROSITE" id="PS51192">
    <property type="entry name" value="HELICASE_ATP_BIND_1"/>
    <property type="match status" value="1"/>
</dbReference>
<keyword evidence="4" id="KW-0067">ATP-binding</keyword>
<gene>
    <name evidence="7" type="ORF">FOC47_08915</name>
</gene>
<accession>A0AAP9LYL0</accession>
<proteinExistence type="predicted"/>
<sequence length="809" mass="95858">MKRDLTLARIRNTDFPILYKKFILDCEITKLELKKILTIATIFLNSTNQNIQNLGYRIILIFCNRTKDYRPLYEVAMNLGYIPVARSIDLLHTEESFFHVFNSAFIENFHKGQVYMSEQQYELDNFFTSKNFETVSVIAPTSYGKTELILSLLKKNIGKKICIVTPTKSLLAQTKIRIINSKIDWIKKVVIQPEMYNGTEENLVAVLTQERLLRLLKMQPELYFDFIVIDEAHGLLNDDTRSRLLAEVILILEKRNPEVALKFLTPFLGDSDNLRIKFMDINISEYKVSEYIKTERFYIYDERETKKLKFYDQFLDDFYDLGYQQDNTYEFIKKTSGENNIIYLNKPKDIENFSNKFIKFMPSFFNKKIEKICDNLKEFIHPQYQLLDCIKSGFIYHHGSVPDSVRIYIEHAFSVCSEIKYVVTSSTLLEGVNLPADKLYILDNRKGLGYLSPSNFKNLIGRVCRFSEIFKEEPKLKKLEPEIYLVISEFFRNRAQVEKYLQKTMKVDKTVSDELENILLRNTEMNQKQTEELNKEKEFIENYEEGTLVEFDGRKTQTMIGKACFANNITELDIFKSEHVMQKKINYLKGNEIIIRTTENLFQVLYQVFFKYIEDNDKNQNLRRFQYQETRNFYNMFLNWRIRGASYSEMIASFMGHWDNLIKNHGDTLVYVDRWGDQTRGGIRELWTDIRKKSHKEKINLAIVRIKEEQDFLDNTVIKYIEVLNDLHLLDEVLYLKIKYGTDDKLKVLLVKNGLSLGLANLVADQYSRYLKINYANNTVKYKDEIIEKMQENDENEVLIYEMQYFIEK</sequence>
<dbReference type="PANTHER" id="PTHR47961">
    <property type="entry name" value="DNA POLYMERASE THETA, PUTATIVE (AFU_ORTHOLOGUE AFUA_1G05260)-RELATED"/>
    <property type="match status" value="1"/>
</dbReference>
<feature type="domain" description="Helicase C-terminal" evidence="6">
    <location>
        <begin position="349"/>
        <end position="526"/>
    </location>
</feature>
<dbReference type="SMART" id="SM00487">
    <property type="entry name" value="DEXDc"/>
    <property type="match status" value="1"/>
</dbReference>
<evidence type="ECO:0000259" key="5">
    <source>
        <dbReference type="PROSITE" id="PS51192"/>
    </source>
</evidence>
<reference evidence="7 8" key="1">
    <citation type="submission" date="2019-11" db="EMBL/GenBank/DDBJ databases">
        <title>FDA dAtabase for Regulatory Grade micrObial Sequences (FDA-ARGOS): Supporting development and validation of Infectious Disease Dx tests.</title>
        <authorList>
            <person name="Turner S."/>
            <person name="Byrd R."/>
            <person name="Tallon L."/>
            <person name="Sadzewicz L."/>
            <person name="Vavikolanu K."/>
            <person name="Mehta A."/>
            <person name="Aluvathingal J."/>
            <person name="Nadendla S."/>
            <person name="Myers T."/>
            <person name="Yan Y."/>
            <person name="Sichtig H."/>
        </authorList>
    </citation>
    <scope>NUCLEOTIDE SEQUENCE [LARGE SCALE GENOMIC DNA]</scope>
    <source>
        <strain evidence="7 8">FDAARGOS_739</strain>
    </source>
</reference>
<evidence type="ECO:0000313" key="8">
    <source>
        <dbReference type="Proteomes" id="UP000501069"/>
    </source>
</evidence>
<dbReference type="AlphaFoldDB" id="A0AAP9LYL0"/>
<dbReference type="InterPro" id="IPR014001">
    <property type="entry name" value="Helicase_ATP-bd"/>
</dbReference>
<dbReference type="RefSeq" id="WP_002588027.1">
    <property type="nucleotide sequence ID" value="NZ_CABKQO010000006.1"/>
</dbReference>
<dbReference type="InterPro" id="IPR027417">
    <property type="entry name" value="P-loop_NTPase"/>
</dbReference>
<keyword evidence="2" id="KW-0378">Hydrolase</keyword>
<dbReference type="PANTHER" id="PTHR47961:SF6">
    <property type="entry name" value="DNA-DIRECTED DNA POLYMERASE"/>
    <property type="match status" value="1"/>
</dbReference>
<dbReference type="InterPro" id="IPR001650">
    <property type="entry name" value="Helicase_C-like"/>
</dbReference>
<dbReference type="Proteomes" id="UP000501069">
    <property type="component" value="Chromosome"/>
</dbReference>
<dbReference type="Pfam" id="PF00270">
    <property type="entry name" value="DEAD"/>
    <property type="match status" value="1"/>
</dbReference>
<evidence type="ECO:0000259" key="6">
    <source>
        <dbReference type="PROSITE" id="PS51194"/>
    </source>
</evidence>
<evidence type="ECO:0000256" key="1">
    <source>
        <dbReference type="ARBA" id="ARBA00022741"/>
    </source>
</evidence>
<feature type="domain" description="Helicase ATP-binding" evidence="5">
    <location>
        <begin position="126"/>
        <end position="286"/>
    </location>
</feature>
<evidence type="ECO:0000256" key="4">
    <source>
        <dbReference type="ARBA" id="ARBA00022840"/>
    </source>
</evidence>
<evidence type="ECO:0000256" key="2">
    <source>
        <dbReference type="ARBA" id="ARBA00022801"/>
    </source>
</evidence>
<dbReference type="Gene3D" id="3.40.50.300">
    <property type="entry name" value="P-loop containing nucleotide triphosphate hydrolases"/>
    <property type="match status" value="2"/>
</dbReference>
<dbReference type="GO" id="GO:0003676">
    <property type="term" value="F:nucleic acid binding"/>
    <property type="evidence" value="ECO:0007669"/>
    <property type="project" value="InterPro"/>
</dbReference>
<dbReference type="PROSITE" id="PS51194">
    <property type="entry name" value="HELICASE_CTER"/>
    <property type="match status" value="1"/>
</dbReference>
<dbReference type="GO" id="GO:0005524">
    <property type="term" value="F:ATP binding"/>
    <property type="evidence" value="ECO:0007669"/>
    <property type="project" value="UniProtKB-KW"/>
</dbReference>
<name>A0AAP9LYL0_9FIRM</name>
<organism evidence="7 8">
    <name type="scientific">Enterocloster clostridioformis</name>
    <dbReference type="NCBI Taxonomy" id="1531"/>
    <lineage>
        <taxon>Bacteria</taxon>
        <taxon>Bacillati</taxon>
        <taxon>Bacillota</taxon>
        <taxon>Clostridia</taxon>
        <taxon>Lachnospirales</taxon>
        <taxon>Lachnospiraceae</taxon>
        <taxon>Enterocloster</taxon>
    </lineage>
</organism>
<evidence type="ECO:0000313" key="7">
    <source>
        <dbReference type="EMBL" id="QIX90661.1"/>
    </source>
</evidence>
<keyword evidence="1" id="KW-0547">Nucleotide-binding</keyword>
<dbReference type="InterPro" id="IPR011545">
    <property type="entry name" value="DEAD/DEAH_box_helicase_dom"/>
</dbReference>
<dbReference type="EMBL" id="CP050964">
    <property type="protein sequence ID" value="QIX90661.1"/>
    <property type="molecule type" value="Genomic_DNA"/>
</dbReference>
<dbReference type="GeneID" id="57961280"/>
<protein>
    <submittedName>
        <fullName evidence="7">DEAD/DEAH box helicase</fullName>
    </submittedName>
</protein>
<dbReference type="GO" id="GO:0016787">
    <property type="term" value="F:hydrolase activity"/>
    <property type="evidence" value="ECO:0007669"/>
    <property type="project" value="UniProtKB-KW"/>
</dbReference>
<dbReference type="SUPFAM" id="SSF52540">
    <property type="entry name" value="P-loop containing nucleoside triphosphate hydrolases"/>
    <property type="match status" value="1"/>
</dbReference>
<dbReference type="InterPro" id="IPR050474">
    <property type="entry name" value="Hel308_SKI2-like"/>
</dbReference>
<evidence type="ECO:0000256" key="3">
    <source>
        <dbReference type="ARBA" id="ARBA00022806"/>
    </source>
</evidence>